<evidence type="ECO:0000313" key="7">
    <source>
        <dbReference type="Proteomes" id="UP000649617"/>
    </source>
</evidence>
<protein>
    <submittedName>
        <fullName evidence="6">CDC48 protein</fullName>
    </submittedName>
</protein>
<feature type="domain" description="EF-hand" evidence="5">
    <location>
        <begin position="462"/>
        <end position="497"/>
    </location>
</feature>
<dbReference type="AlphaFoldDB" id="A0A812Y5V0"/>
<evidence type="ECO:0000259" key="5">
    <source>
        <dbReference type="PROSITE" id="PS50222"/>
    </source>
</evidence>
<keyword evidence="3" id="KW-0106">Calcium</keyword>
<dbReference type="EMBL" id="CAJNIZ010047471">
    <property type="protein sequence ID" value="CAE7768469.1"/>
    <property type="molecule type" value="Genomic_DNA"/>
</dbReference>
<comment type="caution">
    <text evidence="6">The sequence shown here is derived from an EMBL/GenBank/DDBJ whole genome shotgun (WGS) entry which is preliminary data.</text>
</comment>
<sequence length="540" mass="58398">MTRAKAEQIFQKVDGDRDGKLSFGEFVKCCKEFMGIELLEAKKEEPPAPPAPAAPVAEKAEQQLEQTIQPPKVVEEVHEPVKEAIVPRKKAADNAPRKTATTEGAIVSRRRAGSLPNLLTRRSTGGKAATVSSGSSVQEPSIPGAHKSRMSPPLPTPGPGAYNNTVSEKVPGGSYFGTGHITVGIDNNDTAVGFAQEKTSFIKYDLNRNGTLDFQELCKLLRRGDPNLTDMEVQALFDALDKDKDGNVGFNELSEYLHPPGSTFEHSTWRKKLRTAFNLSCPGPADYVGNDKALAGKRNFPRAVIPTQRRLTDHGVNSLSPGPAAYSGNHTASAFHKNAYSATFGSAPKGMDSRSESPGPASYEKNFSVLAHQKQGPRATIGAARRALCYEGNLEPSPGPATYCTHVKHKVKGGNYFGVPGRMSLPDLSYEKRQFASCDTNKDGALGVDEVYSLLCKADPGISAAEAKQIFDSCDRDGDGKINFEELRDYLHPVSANENTTYRKVMRDGFSIKSPGPLDYDTIAPRTAKIRGGSIGRARR</sequence>
<dbReference type="Pfam" id="PF07004">
    <property type="entry name" value="SHIPPO-rpt"/>
    <property type="match status" value="2"/>
</dbReference>
<feature type="domain" description="EF-hand" evidence="5">
    <location>
        <begin position="1"/>
        <end position="36"/>
    </location>
</feature>
<evidence type="ECO:0000313" key="6">
    <source>
        <dbReference type="EMBL" id="CAE7768469.1"/>
    </source>
</evidence>
<feature type="region of interest" description="Disordered" evidence="4">
    <location>
        <begin position="89"/>
        <end position="166"/>
    </location>
</feature>
<evidence type="ECO:0000256" key="2">
    <source>
        <dbReference type="ARBA" id="ARBA00022737"/>
    </source>
</evidence>
<evidence type="ECO:0000256" key="4">
    <source>
        <dbReference type="SAM" id="MobiDB-lite"/>
    </source>
</evidence>
<dbReference type="Gene3D" id="1.10.238.10">
    <property type="entry name" value="EF-hand"/>
    <property type="match status" value="3"/>
</dbReference>
<dbReference type="SUPFAM" id="SSF47473">
    <property type="entry name" value="EF-hand"/>
    <property type="match status" value="2"/>
</dbReference>
<dbReference type="Pfam" id="PF13499">
    <property type="entry name" value="EF-hand_7"/>
    <property type="match status" value="2"/>
</dbReference>
<dbReference type="InterPro" id="IPR018247">
    <property type="entry name" value="EF_Hand_1_Ca_BS"/>
</dbReference>
<feature type="domain" description="EF-hand" evidence="5">
    <location>
        <begin position="228"/>
        <end position="263"/>
    </location>
</feature>
<accession>A0A812Y5V0</accession>
<name>A0A812Y5V0_SYMPI</name>
<organism evidence="6 7">
    <name type="scientific">Symbiodinium pilosum</name>
    <name type="common">Dinoflagellate</name>
    <dbReference type="NCBI Taxonomy" id="2952"/>
    <lineage>
        <taxon>Eukaryota</taxon>
        <taxon>Sar</taxon>
        <taxon>Alveolata</taxon>
        <taxon>Dinophyceae</taxon>
        <taxon>Suessiales</taxon>
        <taxon>Symbiodiniaceae</taxon>
        <taxon>Symbiodinium</taxon>
    </lineage>
</organism>
<dbReference type="InterPro" id="IPR051581">
    <property type="entry name" value="Ca-bind"/>
</dbReference>
<dbReference type="PANTHER" id="PTHR34524:SF6">
    <property type="entry name" value="CALCYPHOSINE LIKE"/>
    <property type="match status" value="1"/>
</dbReference>
<keyword evidence="7" id="KW-1185">Reference proteome</keyword>
<keyword evidence="1" id="KW-0479">Metal-binding</keyword>
<dbReference type="InterPro" id="IPR011992">
    <property type="entry name" value="EF-hand-dom_pair"/>
</dbReference>
<feature type="domain" description="EF-hand" evidence="5">
    <location>
        <begin position="201"/>
        <end position="227"/>
    </location>
</feature>
<dbReference type="Pfam" id="PF00036">
    <property type="entry name" value="EF-hand_1"/>
    <property type="match status" value="1"/>
</dbReference>
<gene>
    <name evidence="6" type="primary">CDC48</name>
    <name evidence="6" type="ORF">SPIL2461_LOCUS22581</name>
</gene>
<keyword evidence="2" id="KW-0677">Repeat</keyword>
<dbReference type="OrthoDB" id="26525at2759"/>
<dbReference type="PANTHER" id="PTHR34524">
    <property type="entry name" value="CALCYPHOSIN"/>
    <property type="match status" value="1"/>
</dbReference>
<reference evidence="6" key="1">
    <citation type="submission" date="2021-02" db="EMBL/GenBank/DDBJ databases">
        <authorList>
            <person name="Dougan E. K."/>
            <person name="Rhodes N."/>
            <person name="Thang M."/>
            <person name="Chan C."/>
        </authorList>
    </citation>
    <scope>NUCLEOTIDE SEQUENCE</scope>
</reference>
<dbReference type="PROSITE" id="PS50222">
    <property type="entry name" value="EF_HAND_2"/>
    <property type="match status" value="4"/>
</dbReference>
<evidence type="ECO:0000256" key="1">
    <source>
        <dbReference type="ARBA" id="ARBA00022723"/>
    </source>
</evidence>
<dbReference type="CDD" id="cd00051">
    <property type="entry name" value="EFh"/>
    <property type="match status" value="2"/>
</dbReference>
<dbReference type="InterPro" id="IPR002048">
    <property type="entry name" value="EF_hand_dom"/>
</dbReference>
<dbReference type="GO" id="GO:0005509">
    <property type="term" value="F:calcium ion binding"/>
    <property type="evidence" value="ECO:0007669"/>
    <property type="project" value="InterPro"/>
</dbReference>
<dbReference type="InterPro" id="IPR010736">
    <property type="entry name" value="SHIPPO-rpt"/>
</dbReference>
<feature type="compositionally biased region" description="Polar residues" evidence="4">
    <location>
        <begin position="130"/>
        <end position="139"/>
    </location>
</feature>
<evidence type="ECO:0000256" key="3">
    <source>
        <dbReference type="ARBA" id="ARBA00022837"/>
    </source>
</evidence>
<dbReference type="Proteomes" id="UP000649617">
    <property type="component" value="Unassembled WGS sequence"/>
</dbReference>
<dbReference type="PROSITE" id="PS00018">
    <property type="entry name" value="EF_HAND_1"/>
    <property type="match status" value="5"/>
</dbReference>
<dbReference type="SMART" id="SM00054">
    <property type="entry name" value="EFh"/>
    <property type="match status" value="4"/>
</dbReference>
<feature type="region of interest" description="Disordered" evidence="4">
    <location>
        <begin position="43"/>
        <end position="63"/>
    </location>
</feature>
<proteinExistence type="predicted"/>